<reference evidence="1" key="1">
    <citation type="submission" date="2020-12" db="EMBL/GenBank/DDBJ databases">
        <title>Oil enriched cultivation method for isolating marine PHA-producing bacteria.</title>
        <authorList>
            <person name="Zheng W."/>
            <person name="Yu S."/>
            <person name="Huang Y."/>
        </authorList>
    </citation>
    <scope>NUCLEOTIDE SEQUENCE</scope>
    <source>
        <strain evidence="1">SY-2-12</strain>
    </source>
</reference>
<dbReference type="AlphaFoldDB" id="A0A939J3S7"/>
<dbReference type="EMBL" id="JAEKJZ010000001">
    <property type="protein sequence ID" value="MBN9669974.1"/>
    <property type="molecule type" value="Genomic_DNA"/>
</dbReference>
<name>A0A939J3S7_9HYPH</name>
<organism evidence="1 2">
    <name type="scientific">Roseibium aggregatum</name>
    <dbReference type="NCBI Taxonomy" id="187304"/>
    <lineage>
        <taxon>Bacteria</taxon>
        <taxon>Pseudomonadati</taxon>
        <taxon>Pseudomonadota</taxon>
        <taxon>Alphaproteobacteria</taxon>
        <taxon>Hyphomicrobiales</taxon>
        <taxon>Stappiaceae</taxon>
        <taxon>Roseibium</taxon>
    </lineage>
</organism>
<evidence type="ECO:0000313" key="1">
    <source>
        <dbReference type="EMBL" id="MBN9669974.1"/>
    </source>
</evidence>
<proteinExistence type="predicted"/>
<comment type="caution">
    <text evidence="1">The sequence shown here is derived from an EMBL/GenBank/DDBJ whole genome shotgun (WGS) entry which is preliminary data.</text>
</comment>
<gene>
    <name evidence="1" type="ORF">JF539_06465</name>
</gene>
<evidence type="ECO:0000313" key="2">
    <source>
        <dbReference type="Proteomes" id="UP000664096"/>
    </source>
</evidence>
<sequence length="89" mass="10368">MIRPLVEDAVELQDLGQAVYNEIDRISWQQSVDEAVSLYVATLRMPTNLFERLSERLEEVERKLSKSQIAKRRQSDPVSAWRTISSSFR</sequence>
<dbReference type="Proteomes" id="UP000664096">
    <property type="component" value="Unassembled WGS sequence"/>
</dbReference>
<accession>A0A939J3S7</accession>
<dbReference type="RefSeq" id="WP_207139499.1">
    <property type="nucleotide sequence ID" value="NZ_JAEKJZ010000001.1"/>
</dbReference>
<protein>
    <submittedName>
        <fullName evidence="1">Uncharacterized protein</fullName>
    </submittedName>
</protein>